<dbReference type="Pfam" id="PF00535">
    <property type="entry name" value="Glycos_transf_2"/>
    <property type="match status" value="1"/>
</dbReference>
<name>A0A6C0E5A1_9ZZZZ</name>
<accession>A0A6C0E5A1</accession>
<feature type="domain" description="Glycosyltransferase 2-like" evidence="2">
    <location>
        <begin position="13"/>
        <end position="129"/>
    </location>
</feature>
<sequence>MKLPKLAKYPKVSLCTPTFNRRPFYPSLIKCIEQQNYPKDKIEWIIIDDGTDKIEDMVSHLPYVKYYKYDTKMNLGKKRNLMHEKSKGDIIIYMDDDDYYPPERISHAVKTLQDNPKILIAGSSIIYIYFKHISQMYKFGPYGPTHSTAASFAFRRELLLQTGYDENASLAEEKKFLKDYSIPLVQLDPLKTILVFSHIQNTFDKKKLLIDAPNPVVQPSNVKIEDIMKGQEELYNFYVNDIDNILQNYDAGDVKNKPDVIKQISEINDARHKMMLKQREDQMLQHQANIAREKLFAQVMQQQALQRSSDIENKKSDIHEPVVEKKTIQVSKKQKQKQQETPVVVTADQIKLAEDAADKLLKELDLEEETKKKKNNKKKK</sequence>
<dbReference type="AlphaFoldDB" id="A0A6C0E5A1"/>
<dbReference type="PANTHER" id="PTHR22916">
    <property type="entry name" value="GLYCOSYLTRANSFERASE"/>
    <property type="match status" value="1"/>
</dbReference>
<reference evidence="3" key="1">
    <citation type="journal article" date="2020" name="Nature">
        <title>Giant virus diversity and host interactions through global metagenomics.</title>
        <authorList>
            <person name="Schulz F."/>
            <person name="Roux S."/>
            <person name="Paez-Espino D."/>
            <person name="Jungbluth S."/>
            <person name="Walsh D.A."/>
            <person name="Denef V.J."/>
            <person name="McMahon K.D."/>
            <person name="Konstantinidis K.T."/>
            <person name="Eloe-Fadrosh E.A."/>
            <person name="Kyrpides N.C."/>
            <person name="Woyke T."/>
        </authorList>
    </citation>
    <scope>NUCLEOTIDE SEQUENCE</scope>
    <source>
        <strain evidence="3">GVMAG-M-3300023179-132</strain>
    </source>
</reference>
<dbReference type="Gene3D" id="3.90.550.10">
    <property type="entry name" value="Spore Coat Polysaccharide Biosynthesis Protein SpsA, Chain A"/>
    <property type="match status" value="1"/>
</dbReference>
<evidence type="ECO:0000313" key="3">
    <source>
        <dbReference type="EMBL" id="QHT23938.1"/>
    </source>
</evidence>
<feature type="coiled-coil region" evidence="1">
    <location>
        <begin position="350"/>
        <end position="377"/>
    </location>
</feature>
<protein>
    <recommendedName>
        <fullName evidence="2">Glycosyltransferase 2-like domain-containing protein</fullName>
    </recommendedName>
</protein>
<proteinExistence type="predicted"/>
<evidence type="ECO:0000256" key="1">
    <source>
        <dbReference type="SAM" id="Coils"/>
    </source>
</evidence>
<dbReference type="InterPro" id="IPR001173">
    <property type="entry name" value="Glyco_trans_2-like"/>
</dbReference>
<evidence type="ECO:0000259" key="2">
    <source>
        <dbReference type="Pfam" id="PF00535"/>
    </source>
</evidence>
<dbReference type="InterPro" id="IPR029044">
    <property type="entry name" value="Nucleotide-diphossugar_trans"/>
</dbReference>
<keyword evidence="1" id="KW-0175">Coiled coil</keyword>
<organism evidence="3">
    <name type="scientific">viral metagenome</name>
    <dbReference type="NCBI Taxonomy" id="1070528"/>
    <lineage>
        <taxon>unclassified sequences</taxon>
        <taxon>metagenomes</taxon>
        <taxon>organismal metagenomes</taxon>
    </lineage>
</organism>
<dbReference type="SUPFAM" id="SSF53448">
    <property type="entry name" value="Nucleotide-diphospho-sugar transferases"/>
    <property type="match status" value="1"/>
</dbReference>
<dbReference type="EMBL" id="MN739735">
    <property type="protein sequence ID" value="QHT23938.1"/>
    <property type="molecule type" value="Genomic_DNA"/>
</dbReference>